<reference evidence="4 5" key="1">
    <citation type="submission" date="2012-06" db="EMBL/GenBank/DDBJ databases">
        <title>Finished chromosome of genome of Microcoleus sp. PCC 7113.</title>
        <authorList>
            <consortium name="US DOE Joint Genome Institute"/>
            <person name="Gugger M."/>
            <person name="Coursin T."/>
            <person name="Rippka R."/>
            <person name="Tandeau De Marsac N."/>
            <person name="Huntemann M."/>
            <person name="Wei C.-L."/>
            <person name="Han J."/>
            <person name="Detter J.C."/>
            <person name="Han C."/>
            <person name="Tapia R."/>
            <person name="Chen A."/>
            <person name="Kyrpides N."/>
            <person name="Mavromatis K."/>
            <person name="Markowitz V."/>
            <person name="Szeto E."/>
            <person name="Ivanova N."/>
            <person name="Pagani I."/>
            <person name="Pati A."/>
            <person name="Goodwin L."/>
            <person name="Nordberg H.P."/>
            <person name="Cantor M.N."/>
            <person name="Hua S.X."/>
            <person name="Woyke T."/>
            <person name="Kerfeld C.A."/>
        </authorList>
    </citation>
    <scope>NUCLEOTIDE SEQUENCE [LARGE SCALE GENOMIC DNA]</scope>
    <source>
        <strain evidence="4 5">PCC 7113</strain>
    </source>
</reference>
<keyword evidence="3" id="KW-0472">Membrane</keyword>
<dbReference type="OrthoDB" id="188180at2"/>
<gene>
    <name evidence="4" type="ORF">Mic7113_1560</name>
</gene>
<dbReference type="EMBL" id="CP003630">
    <property type="protein sequence ID" value="AFZ17436.1"/>
    <property type="molecule type" value="Genomic_DNA"/>
</dbReference>
<keyword evidence="5" id="KW-1185">Reference proteome</keyword>
<name>K9WC97_9CYAN</name>
<dbReference type="InterPro" id="IPR003423">
    <property type="entry name" value="OMP_efflux"/>
</dbReference>
<dbReference type="Gene3D" id="1.20.1600.10">
    <property type="entry name" value="Outer membrane efflux proteins (OEP)"/>
    <property type="match status" value="1"/>
</dbReference>
<accession>K9WC97</accession>
<evidence type="ECO:0000256" key="3">
    <source>
        <dbReference type="SAM" id="Phobius"/>
    </source>
</evidence>
<dbReference type="SUPFAM" id="SSF56954">
    <property type="entry name" value="Outer membrane efflux proteins (OEP)"/>
    <property type="match status" value="1"/>
</dbReference>
<comment type="similarity">
    <text evidence="1">Belongs to the outer membrane factor (OMF) (TC 1.B.17) family.</text>
</comment>
<sequence>MPKSLNPASKRPNPRDYLPFPRISIFISTVLGMLIAVVGTAWTFTLAFKPQPAPKASVNDKIALKSPILEPTLSQPFTPRLKPTHPPIAEETPAQHPASYPVAFKPLTRTSPPTPSSSSLKLRLQGEGSHLTCLLECHWVSNAENAPLAVYPFLSQETGLNSVQMLQNLPTQHQEIAPIQTQKTQQTQPIADNPLTENQPKPVAKSRAIKLTLSDVVILALENNRPIKNAYLERIAQKQELAVAEDKFSPDFTPTVSISIAQLGTNRRTTDADLGIGATVSVKVPTGGELSFRWATNGQTVSQNGLNLDINDDPFSQNLQLSFNQPLLRGFGVNVNRASVDIARLTEQVNILDLKSTLSNTITEAILAYRELIRAQEQLKIAQISLQRAEESLANNRILIESGRLAPVDIVQSETEVARRQVSLIEAENNLEAARLRLVNIVDIEPTAVIVATDSLIAPAVSLNSDNLRQLAFENQPDYLKAQLDLERTKLALLQAENNRLWDLNLNTSYGYASNNTSDVRIGLGLSRQIGDLTVERDFQRRLVNQIQAENTLTEQRESLDIQLIDRIRNVNLSFAQVELAKKVTESSEKQLEIAREKQRLGRDITVFELIRLQDDLVQARNVELNAIINYLNALTRLDQTLGTTLDTWQVKIDRQ</sequence>
<dbReference type="AlphaFoldDB" id="K9WC97"/>
<dbReference type="STRING" id="1173027.Mic7113_1560"/>
<dbReference type="PANTHER" id="PTHR30203">
    <property type="entry name" value="OUTER MEMBRANE CATION EFFLUX PROTEIN"/>
    <property type="match status" value="1"/>
</dbReference>
<dbReference type="eggNOG" id="COG1538">
    <property type="taxonomic scope" value="Bacteria"/>
</dbReference>
<dbReference type="PANTHER" id="PTHR30203:SF30">
    <property type="entry name" value="OUTER MEMBRANE PROTEIN-RELATED"/>
    <property type="match status" value="1"/>
</dbReference>
<keyword evidence="3" id="KW-0812">Transmembrane</keyword>
<dbReference type="Pfam" id="PF02321">
    <property type="entry name" value="OEP"/>
    <property type="match status" value="1"/>
</dbReference>
<dbReference type="Proteomes" id="UP000010471">
    <property type="component" value="Chromosome"/>
</dbReference>
<dbReference type="GO" id="GO:0015562">
    <property type="term" value="F:efflux transmembrane transporter activity"/>
    <property type="evidence" value="ECO:0007669"/>
    <property type="project" value="InterPro"/>
</dbReference>
<evidence type="ECO:0000313" key="5">
    <source>
        <dbReference type="Proteomes" id="UP000010471"/>
    </source>
</evidence>
<dbReference type="KEGG" id="mic:Mic7113_1560"/>
<dbReference type="RefSeq" id="WP_015181592.1">
    <property type="nucleotide sequence ID" value="NC_019738.1"/>
</dbReference>
<evidence type="ECO:0000256" key="1">
    <source>
        <dbReference type="ARBA" id="ARBA00007613"/>
    </source>
</evidence>
<protein>
    <submittedName>
        <fullName evidence="4">Outer membrane protein</fullName>
    </submittedName>
</protein>
<dbReference type="InterPro" id="IPR010131">
    <property type="entry name" value="MdtP/NodT-like"/>
</dbReference>
<keyword evidence="3" id="KW-1133">Transmembrane helix</keyword>
<organism evidence="4 5">
    <name type="scientific">Allocoleopsis franciscana PCC 7113</name>
    <dbReference type="NCBI Taxonomy" id="1173027"/>
    <lineage>
        <taxon>Bacteria</taxon>
        <taxon>Bacillati</taxon>
        <taxon>Cyanobacteriota</taxon>
        <taxon>Cyanophyceae</taxon>
        <taxon>Coleofasciculales</taxon>
        <taxon>Coleofasciculaceae</taxon>
        <taxon>Allocoleopsis</taxon>
        <taxon>Allocoleopsis franciscana</taxon>
    </lineage>
</organism>
<proteinExistence type="inferred from homology"/>
<evidence type="ECO:0000256" key="2">
    <source>
        <dbReference type="SAM" id="MobiDB-lite"/>
    </source>
</evidence>
<evidence type="ECO:0000313" key="4">
    <source>
        <dbReference type="EMBL" id="AFZ17436.1"/>
    </source>
</evidence>
<feature type="region of interest" description="Disordered" evidence="2">
    <location>
        <begin position="73"/>
        <end position="97"/>
    </location>
</feature>
<feature type="transmembrane region" description="Helical" evidence="3">
    <location>
        <begin position="20"/>
        <end position="44"/>
    </location>
</feature>
<dbReference type="HOGENOM" id="CLU_022604_1_0_3"/>